<accession>A0A1D2M8W6</accession>
<feature type="transmembrane region" description="Helical" evidence="2">
    <location>
        <begin position="165"/>
        <end position="184"/>
    </location>
</feature>
<feature type="non-terminal residue" evidence="3">
    <location>
        <position position="1"/>
    </location>
</feature>
<feature type="transmembrane region" description="Helical" evidence="2">
    <location>
        <begin position="264"/>
        <end position="287"/>
    </location>
</feature>
<name>A0A1D2M8W6_ORCCI</name>
<evidence type="ECO:0000313" key="4">
    <source>
        <dbReference type="Proteomes" id="UP000094527"/>
    </source>
</evidence>
<feature type="transmembrane region" description="Helical" evidence="2">
    <location>
        <begin position="70"/>
        <end position="89"/>
    </location>
</feature>
<protein>
    <submittedName>
        <fullName evidence="3">Uncharacterized protein</fullName>
    </submittedName>
</protein>
<feature type="transmembrane region" description="Helical" evidence="2">
    <location>
        <begin position="101"/>
        <end position="119"/>
    </location>
</feature>
<gene>
    <name evidence="3" type="ORF">Ocin01_17259</name>
</gene>
<feature type="transmembrane region" description="Helical" evidence="2">
    <location>
        <begin position="131"/>
        <end position="153"/>
    </location>
</feature>
<evidence type="ECO:0000256" key="2">
    <source>
        <dbReference type="SAM" id="Phobius"/>
    </source>
</evidence>
<keyword evidence="4" id="KW-1185">Reference proteome</keyword>
<evidence type="ECO:0000256" key="1">
    <source>
        <dbReference type="SAM" id="MobiDB-lite"/>
    </source>
</evidence>
<keyword evidence="2" id="KW-1133">Transmembrane helix</keyword>
<proteinExistence type="predicted"/>
<reference evidence="3 4" key="1">
    <citation type="journal article" date="2016" name="Genome Biol. Evol.">
        <title>Gene Family Evolution Reflects Adaptation to Soil Environmental Stressors in the Genome of the Collembolan Orchesella cincta.</title>
        <authorList>
            <person name="Faddeeva-Vakhrusheva A."/>
            <person name="Derks M.F."/>
            <person name="Anvar S.Y."/>
            <person name="Agamennone V."/>
            <person name="Suring W."/>
            <person name="Smit S."/>
            <person name="van Straalen N.M."/>
            <person name="Roelofs D."/>
        </authorList>
    </citation>
    <scope>NUCLEOTIDE SEQUENCE [LARGE SCALE GENOMIC DNA]</scope>
    <source>
        <tissue evidence="3">Mixed pool</tissue>
    </source>
</reference>
<feature type="transmembrane region" description="Helical" evidence="2">
    <location>
        <begin position="299"/>
        <end position="322"/>
    </location>
</feature>
<organism evidence="3 4">
    <name type="scientific">Orchesella cincta</name>
    <name type="common">Springtail</name>
    <name type="synonym">Podura cincta</name>
    <dbReference type="NCBI Taxonomy" id="48709"/>
    <lineage>
        <taxon>Eukaryota</taxon>
        <taxon>Metazoa</taxon>
        <taxon>Ecdysozoa</taxon>
        <taxon>Arthropoda</taxon>
        <taxon>Hexapoda</taxon>
        <taxon>Collembola</taxon>
        <taxon>Entomobryomorpha</taxon>
        <taxon>Entomobryoidea</taxon>
        <taxon>Orchesellidae</taxon>
        <taxon>Orchesellinae</taxon>
        <taxon>Orchesella</taxon>
    </lineage>
</organism>
<dbReference type="EMBL" id="LJIJ01002651">
    <property type="protein sequence ID" value="ODM89423.1"/>
    <property type="molecule type" value="Genomic_DNA"/>
</dbReference>
<keyword evidence="2" id="KW-0812">Transmembrane</keyword>
<feature type="transmembrane region" description="Helical" evidence="2">
    <location>
        <begin position="334"/>
        <end position="354"/>
    </location>
</feature>
<sequence>LIFCFQKPEYTGSVSTFNLNKVNMSKLKDSANAPGPDLISTHSSNELVSVTPSYIKAAAVTTAITKIQKAFVVILFLILLAVALCISYFLRKYLHISQSEILYGLAGINTILSVSVGFLKLGRIVDDKDKIPLVSLARLSLPQFFFCGGSAYLDYYELHCKPEEWIVLGLTYLVASYFWVAAFVHYQNHELKHLVASGPPTNQPNDKPALPPPNSGEINTTIVENGTPVKTKIQPRLLTVKKALGLVLFSCALTYVEMKYLSATTMFCGMAGINTISVSFIAICTLVKKMRKMEPDFQTPLASFVLLLVPQYFLCGGCIHLKYNESHRKQEERIVLGVTCLLAICFGIAAYAFYPKPELKPQKGKLSITEV</sequence>
<keyword evidence="2" id="KW-0472">Membrane</keyword>
<dbReference type="AlphaFoldDB" id="A0A1D2M8W6"/>
<evidence type="ECO:0000313" key="3">
    <source>
        <dbReference type="EMBL" id="ODM89423.1"/>
    </source>
</evidence>
<comment type="caution">
    <text evidence="3">The sequence shown here is derived from an EMBL/GenBank/DDBJ whole genome shotgun (WGS) entry which is preliminary data.</text>
</comment>
<dbReference type="Proteomes" id="UP000094527">
    <property type="component" value="Unassembled WGS sequence"/>
</dbReference>
<feature type="region of interest" description="Disordered" evidence="1">
    <location>
        <begin position="197"/>
        <end position="216"/>
    </location>
</feature>